<name>A0A0D7B3K9_9AGAR</name>
<feature type="region of interest" description="Disordered" evidence="1">
    <location>
        <begin position="41"/>
        <end position="119"/>
    </location>
</feature>
<evidence type="ECO:0000313" key="2">
    <source>
        <dbReference type="EMBL" id="KIY64121.1"/>
    </source>
</evidence>
<reference evidence="2 3" key="1">
    <citation type="journal article" date="2015" name="Fungal Genet. Biol.">
        <title>Evolution of novel wood decay mechanisms in Agaricales revealed by the genome sequences of Fistulina hepatica and Cylindrobasidium torrendii.</title>
        <authorList>
            <person name="Floudas D."/>
            <person name="Held B.W."/>
            <person name="Riley R."/>
            <person name="Nagy L.G."/>
            <person name="Koehler G."/>
            <person name="Ransdell A.S."/>
            <person name="Younus H."/>
            <person name="Chow J."/>
            <person name="Chiniquy J."/>
            <person name="Lipzen A."/>
            <person name="Tritt A."/>
            <person name="Sun H."/>
            <person name="Haridas S."/>
            <person name="LaButti K."/>
            <person name="Ohm R.A."/>
            <person name="Kues U."/>
            <person name="Blanchette R.A."/>
            <person name="Grigoriev I.V."/>
            <person name="Minto R.E."/>
            <person name="Hibbett D.S."/>
        </authorList>
    </citation>
    <scope>NUCLEOTIDE SEQUENCE [LARGE SCALE GENOMIC DNA]</scope>
    <source>
        <strain evidence="2 3">FP15055 ss-10</strain>
    </source>
</reference>
<evidence type="ECO:0000313" key="3">
    <source>
        <dbReference type="Proteomes" id="UP000054007"/>
    </source>
</evidence>
<protein>
    <submittedName>
        <fullName evidence="2">Uncharacterized protein</fullName>
    </submittedName>
</protein>
<gene>
    <name evidence="2" type="ORF">CYLTODRAFT_457513</name>
</gene>
<proteinExistence type="predicted"/>
<dbReference type="EMBL" id="KN880653">
    <property type="protein sequence ID" value="KIY64121.1"/>
    <property type="molecule type" value="Genomic_DNA"/>
</dbReference>
<organism evidence="2 3">
    <name type="scientific">Cylindrobasidium torrendii FP15055 ss-10</name>
    <dbReference type="NCBI Taxonomy" id="1314674"/>
    <lineage>
        <taxon>Eukaryota</taxon>
        <taxon>Fungi</taxon>
        <taxon>Dikarya</taxon>
        <taxon>Basidiomycota</taxon>
        <taxon>Agaricomycotina</taxon>
        <taxon>Agaricomycetes</taxon>
        <taxon>Agaricomycetidae</taxon>
        <taxon>Agaricales</taxon>
        <taxon>Marasmiineae</taxon>
        <taxon>Physalacriaceae</taxon>
        <taxon>Cylindrobasidium</taxon>
    </lineage>
</organism>
<sequence length="119" mass="13897">MSQQKDTTQYKEWLKEAKEAWPEFSELEAWVQQAKPVISLQARRAARAGYYPGADDSDDDEDEVDDEDDHEDEDNEDEDDEDEDDEDEDEDEEEDEDEDEDEGDEDSDEEDMMLSDSTV</sequence>
<evidence type="ECO:0000256" key="1">
    <source>
        <dbReference type="SAM" id="MobiDB-lite"/>
    </source>
</evidence>
<feature type="compositionally biased region" description="Acidic residues" evidence="1">
    <location>
        <begin position="55"/>
        <end position="113"/>
    </location>
</feature>
<dbReference type="AlphaFoldDB" id="A0A0D7B3K9"/>
<keyword evidence="3" id="KW-1185">Reference proteome</keyword>
<accession>A0A0D7B3K9</accession>
<dbReference type="Proteomes" id="UP000054007">
    <property type="component" value="Unassembled WGS sequence"/>
</dbReference>